<proteinExistence type="predicted"/>
<evidence type="ECO:0008006" key="8">
    <source>
        <dbReference type="Google" id="ProtNLM"/>
    </source>
</evidence>
<dbReference type="Gene3D" id="2.40.330.10">
    <property type="entry name" value="DNA-binding pseudobarrel domain"/>
    <property type="match status" value="1"/>
</dbReference>
<dbReference type="InterPro" id="IPR015300">
    <property type="entry name" value="DNA-bd_pseudobarrel_sf"/>
</dbReference>
<sequence length="133" mass="15707">MKDDEKQLDFILSAGHVQECNLSLPYRTQLSSDKWNLFLRPGFEDNNLSGYLRDFEDVRAAIAVNVFDKGGHEFEMMLKKWVIGRDSFFVLNRGWFNFCSQHYLGEDDVIAIRTFRHKISRKLSFVVTYKKMK</sequence>
<keyword evidence="2" id="KW-0805">Transcription regulation</keyword>
<comment type="subcellular location">
    <subcellularLocation>
        <location evidence="1">Nucleus</location>
    </subcellularLocation>
</comment>
<dbReference type="SUPFAM" id="SSF101936">
    <property type="entry name" value="DNA-binding pseudobarrel domain"/>
    <property type="match status" value="1"/>
</dbReference>
<dbReference type="EMBL" id="KQ485509">
    <property type="protein sequence ID" value="KYP32012.1"/>
    <property type="molecule type" value="Genomic_DNA"/>
</dbReference>
<evidence type="ECO:0000256" key="2">
    <source>
        <dbReference type="ARBA" id="ARBA00023015"/>
    </source>
</evidence>
<evidence type="ECO:0000313" key="6">
    <source>
        <dbReference type="EMBL" id="KYP32012.1"/>
    </source>
</evidence>
<reference evidence="6" key="1">
    <citation type="journal article" date="2012" name="Nat. Biotechnol.">
        <title>Draft genome sequence of pigeonpea (Cajanus cajan), an orphan legume crop of resource-poor farmers.</title>
        <authorList>
            <person name="Varshney R.K."/>
            <person name="Chen W."/>
            <person name="Li Y."/>
            <person name="Bharti A.K."/>
            <person name="Saxena R.K."/>
            <person name="Schlueter J.A."/>
            <person name="Donoghue M.T."/>
            <person name="Azam S."/>
            <person name="Fan G."/>
            <person name="Whaley A.M."/>
            <person name="Farmer A.D."/>
            <person name="Sheridan J."/>
            <person name="Iwata A."/>
            <person name="Tuteja R."/>
            <person name="Penmetsa R.V."/>
            <person name="Wu W."/>
            <person name="Upadhyaya H.D."/>
            <person name="Yang S.P."/>
            <person name="Shah T."/>
            <person name="Saxena K.B."/>
            <person name="Michael T."/>
            <person name="McCombie W.R."/>
            <person name="Yang B."/>
            <person name="Zhang G."/>
            <person name="Yang H."/>
            <person name="Wang J."/>
            <person name="Spillane C."/>
            <person name="Cook D.R."/>
            <person name="May G.D."/>
            <person name="Xu X."/>
            <person name="Jackson S.A."/>
        </authorList>
    </citation>
    <scope>NUCLEOTIDE SEQUENCE [LARGE SCALE GENOMIC DNA]</scope>
</reference>
<protein>
    <recommendedName>
        <fullName evidence="8">TF-B3 domain-containing protein</fullName>
    </recommendedName>
</protein>
<dbReference type="Proteomes" id="UP000075243">
    <property type="component" value="Unassembled WGS sequence"/>
</dbReference>
<dbReference type="GO" id="GO:0005634">
    <property type="term" value="C:nucleus"/>
    <property type="evidence" value="ECO:0007669"/>
    <property type="project" value="UniProtKB-SubCell"/>
</dbReference>
<keyword evidence="4" id="KW-0804">Transcription</keyword>
<dbReference type="AlphaFoldDB" id="A0A151QP36"/>
<dbReference type="Gramene" id="C.cajan_44717.t">
    <property type="protein sequence ID" value="C.cajan_44717.t.cds1"/>
    <property type="gene ID" value="C.cajan_44717"/>
</dbReference>
<organism evidence="6 7">
    <name type="scientific">Cajanus cajan</name>
    <name type="common">Pigeon pea</name>
    <name type="synonym">Cajanus indicus</name>
    <dbReference type="NCBI Taxonomy" id="3821"/>
    <lineage>
        <taxon>Eukaryota</taxon>
        <taxon>Viridiplantae</taxon>
        <taxon>Streptophyta</taxon>
        <taxon>Embryophyta</taxon>
        <taxon>Tracheophyta</taxon>
        <taxon>Spermatophyta</taxon>
        <taxon>Magnoliopsida</taxon>
        <taxon>eudicotyledons</taxon>
        <taxon>Gunneridae</taxon>
        <taxon>Pentapetalae</taxon>
        <taxon>rosids</taxon>
        <taxon>fabids</taxon>
        <taxon>Fabales</taxon>
        <taxon>Fabaceae</taxon>
        <taxon>Papilionoideae</taxon>
        <taxon>50 kb inversion clade</taxon>
        <taxon>NPAAA clade</taxon>
        <taxon>indigoferoid/millettioid clade</taxon>
        <taxon>Phaseoleae</taxon>
        <taxon>Cajanus</taxon>
    </lineage>
</organism>
<evidence type="ECO:0000256" key="3">
    <source>
        <dbReference type="ARBA" id="ARBA00023125"/>
    </source>
</evidence>
<name>A0A151QP36_CAJCA</name>
<accession>A0A151QP36</accession>
<evidence type="ECO:0000313" key="7">
    <source>
        <dbReference type="Proteomes" id="UP000075243"/>
    </source>
</evidence>
<keyword evidence="3" id="KW-0238">DNA-binding</keyword>
<gene>
    <name evidence="6" type="ORF">KK1_047413</name>
</gene>
<evidence type="ECO:0000256" key="1">
    <source>
        <dbReference type="ARBA" id="ARBA00004123"/>
    </source>
</evidence>
<dbReference type="OMA" id="GHEFEMM"/>
<evidence type="ECO:0000256" key="4">
    <source>
        <dbReference type="ARBA" id="ARBA00023163"/>
    </source>
</evidence>
<evidence type="ECO:0000256" key="5">
    <source>
        <dbReference type="ARBA" id="ARBA00023242"/>
    </source>
</evidence>
<keyword evidence="5" id="KW-0539">Nucleus</keyword>
<dbReference type="GO" id="GO:0003677">
    <property type="term" value="F:DNA binding"/>
    <property type="evidence" value="ECO:0007669"/>
    <property type="project" value="UniProtKB-KW"/>
</dbReference>
<keyword evidence="7" id="KW-1185">Reference proteome</keyword>